<sequence>MGKELLVNRLLVFDLEPPLQHG</sequence>
<name>A0A2P2QSJ2_RHIMU</name>
<proteinExistence type="predicted"/>
<protein>
    <submittedName>
        <fullName evidence="1">Uncharacterized protein</fullName>
    </submittedName>
</protein>
<dbReference type="EMBL" id="GGEC01089492">
    <property type="protein sequence ID" value="MBX69976.1"/>
    <property type="molecule type" value="Transcribed_RNA"/>
</dbReference>
<evidence type="ECO:0000313" key="1">
    <source>
        <dbReference type="EMBL" id="MBX69976.1"/>
    </source>
</evidence>
<dbReference type="AlphaFoldDB" id="A0A2P2QSJ2"/>
<reference evidence="1" key="1">
    <citation type="submission" date="2018-02" db="EMBL/GenBank/DDBJ databases">
        <title>Rhizophora mucronata_Transcriptome.</title>
        <authorList>
            <person name="Meera S.P."/>
            <person name="Sreeshan A."/>
            <person name="Augustine A."/>
        </authorList>
    </citation>
    <scope>NUCLEOTIDE SEQUENCE</scope>
    <source>
        <tissue evidence="1">Leaf</tissue>
    </source>
</reference>
<accession>A0A2P2QSJ2</accession>
<organism evidence="1">
    <name type="scientific">Rhizophora mucronata</name>
    <name type="common">Asiatic mangrove</name>
    <dbReference type="NCBI Taxonomy" id="61149"/>
    <lineage>
        <taxon>Eukaryota</taxon>
        <taxon>Viridiplantae</taxon>
        <taxon>Streptophyta</taxon>
        <taxon>Embryophyta</taxon>
        <taxon>Tracheophyta</taxon>
        <taxon>Spermatophyta</taxon>
        <taxon>Magnoliopsida</taxon>
        <taxon>eudicotyledons</taxon>
        <taxon>Gunneridae</taxon>
        <taxon>Pentapetalae</taxon>
        <taxon>rosids</taxon>
        <taxon>fabids</taxon>
        <taxon>Malpighiales</taxon>
        <taxon>Rhizophoraceae</taxon>
        <taxon>Rhizophora</taxon>
    </lineage>
</organism>